<proteinExistence type="predicted"/>
<dbReference type="WBParaSite" id="PS1159_v2.g9722.t1">
    <property type="protein sequence ID" value="PS1159_v2.g9722.t1"/>
    <property type="gene ID" value="PS1159_v2.g9722"/>
</dbReference>
<protein>
    <submittedName>
        <fullName evidence="2">Dynein heavy chain hydrolytic ATP-binding dynein motor region domain-containing protein</fullName>
    </submittedName>
</protein>
<reference evidence="2" key="1">
    <citation type="submission" date="2022-11" db="UniProtKB">
        <authorList>
            <consortium name="WormBaseParasite"/>
        </authorList>
    </citation>
    <scope>IDENTIFICATION</scope>
</reference>
<dbReference type="Proteomes" id="UP000887580">
    <property type="component" value="Unplaced"/>
</dbReference>
<organism evidence="1 2">
    <name type="scientific">Panagrolaimus sp. PS1159</name>
    <dbReference type="NCBI Taxonomy" id="55785"/>
    <lineage>
        <taxon>Eukaryota</taxon>
        <taxon>Metazoa</taxon>
        <taxon>Ecdysozoa</taxon>
        <taxon>Nematoda</taxon>
        <taxon>Chromadorea</taxon>
        <taxon>Rhabditida</taxon>
        <taxon>Tylenchina</taxon>
        <taxon>Panagrolaimomorpha</taxon>
        <taxon>Panagrolaimoidea</taxon>
        <taxon>Panagrolaimidae</taxon>
        <taxon>Panagrolaimus</taxon>
    </lineage>
</organism>
<evidence type="ECO:0000313" key="1">
    <source>
        <dbReference type="Proteomes" id="UP000887580"/>
    </source>
</evidence>
<accession>A0AC35GXH5</accession>
<evidence type="ECO:0000313" key="2">
    <source>
        <dbReference type="WBParaSite" id="PS1159_v2.g9722.t1"/>
    </source>
</evidence>
<sequence length="1148" mass="131759">MGIRNGVLLVAKVCKRNVNKVKNSRAHAWGYEYLGLTKPFVKTDKVKHLHIQLAMFQHQNFASQNSVEQLESLIIGTFLAGTTLCLDEFNRLSLETMSTSINHILGIYQAKHSHNLSYYMHGLELSVNPLSAFFLSQNPNYVGRNSLPSNTSSIAKIIDVPTADFEAIAEEYFLLASFNSPKNCSMQLNNIFKQCSAIVSPMRQYDFSLRTLLANVKNAIWLQNENPALSEMGVTVKAAHNLLSSMFTVIDSKIFTKILLLSKSKPMITDSETAYKTAIQQICETLNFATTSAFINACYNLYSLSRQHSAIILIGNALTGKSATIKVVKILLKEKDLIDCEIQTIFPGMHTNESLFGRFDYQKLVWVRGILTELLSNSINDKCELWIHIDGILDSVWVETLNGLLDDNQKLNLGNGETILLNPQIRIIFETDDLSKVALSTISRCRVIFFDECFIQPKMIANDLDPSVIEKANELIPNIPATIESTSQNLSNLKLFFIRLKGLYLLHEAFSPNDLDLAILLNIISGMTILPNTFLNIWLENNEIIQQKLFSSFPQAFGQWMDLSIESEPEIRFWRMFLKRLLRSSIMLLIYGKSGTGKTTFINELVTDLDEEHWDLHVLSLSEETTADSLLHSILECNLIRVYTNHYTGPNAKNVLIILDGLSRLSTNSSFNSPFELLRSFYTNGKIIDNNGNEIQFTSVYFLAEFSTSEENPTKLEIPKRFQKFIFPWYWNDNKGFINPENACHSFIKMFQTSSIENHYYYEFAVSELLFASDGITFPPFEQYLKFLNKYKPKIFSYNENQFLITWNGIEWQNETITSIKSEVNRIISKDKSKNPALSNLQIHDNFIRNFCFLTKVLQMNFYGHCIFIGSNLDDMEEVCDLAVHLYEFQLEKLSIEITELYWKEMLIKIARQCCIENRKILLFINDLTFSKKIFKQILSDLVVLMNSGMLPATIFTPQLLSELKSNCQFEESKNQKEDFIEWRQKEAITKSIRQNLHVTKFAQKLYYLFKFTQKQISNLQTLSFLDFVKQYIHLVKEKKSSIELLDKRYKTGISKLEKANEQVNFLQQELLRLQPELVRTSLETTVLMSTIERETIEIENAREVVAANEFKANEAATKAQSLKAECEREVAEAIPALEAAIDALQIR</sequence>
<name>A0AC35GXH5_9BILA</name>